<proteinExistence type="predicted"/>
<evidence type="ECO:0000256" key="3">
    <source>
        <dbReference type="ARBA" id="ARBA00023163"/>
    </source>
</evidence>
<name>A0AAU7GFK8_9MICO</name>
<dbReference type="SUPFAM" id="SSF46689">
    <property type="entry name" value="Homeodomain-like"/>
    <property type="match status" value="1"/>
</dbReference>
<dbReference type="Gene3D" id="1.10.357.10">
    <property type="entry name" value="Tetracycline Repressor, domain 2"/>
    <property type="match status" value="1"/>
</dbReference>
<dbReference type="PANTHER" id="PTHR30055">
    <property type="entry name" value="HTH-TYPE TRANSCRIPTIONAL REGULATOR RUTR"/>
    <property type="match status" value="1"/>
</dbReference>
<keyword evidence="1" id="KW-0805">Transcription regulation</keyword>
<dbReference type="PROSITE" id="PS50977">
    <property type="entry name" value="HTH_TETR_2"/>
    <property type="match status" value="1"/>
</dbReference>
<dbReference type="GO" id="GO:0000976">
    <property type="term" value="F:transcription cis-regulatory region binding"/>
    <property type="evidence" value="ECO:0007669"/>
    <property type="project" value="TreeGrafter"/>
</dbReference>
<evidence type="ECO:0000256" key="4">
    <source>
        <dbReference type="PROSITE-ProRule" id="PRU00335"/>
    </source>
</evidence>
<reference evidence="6" key="1">
    <citation type="submission" date="2024-05" db="EMBL/GenBank/DDBJ databases">
        <title>The Natural Products Discovery Center: Release of the First 8490 Sequenced Strains for Exploring Actinobacteria Biosynthetic Diversity.</title>
        <authorList>
            <person name="Kalkreuter E."/>
            <person name="Kautsar S.A."/>
            <person name="Yang D."/>
            <person name="Bader C.D."/>
            <person name="Teijaro C.N."/>
            <person name="Fluegel L."/>
            <person name="Davis C.M."/>
            <person name="Simpson J.R."/>
            <person name="Lauterbach L."/>
            <person name="Steele A.D."/>
            <person name="Gui C."/>
            <person name="Meng S."/>
            <person name="Li G."/>
            <person name="Viehrig K."/>
            <person name="Ye F."/>
            <person name="Su P."/>
            <person name="Kiefer A.F."/>
            <person name="Nichols A."/>
            <person name="Cepeda A.J."/>
            <person name="Yan W."/>
            <person name="Fan B."/>
            <person name="Jiang Y."/>
            <person name="Adhikari A."/>
            <person name="Zheng C.-J."/>
            <person name="Schuster L."/>
            <person name="Cowan T.M."/>
            <person name="Smanski M.J."/>
            <person name="Chevrette M.G."/>
            <person name="de Carvalho L.P.S."/>
            <person name="Shen B."/>
        </authorList>
    </citation>
    <scope>NUCLEOTIDE SEQUENCE</scope>
    <source>
        <strain evidence="6">NPDC080035</strain>
    </source>
</reference>
<dbReference type="InterPro" id="IPR050109">
    <property type="entry name" value="HTH-type_TetR-like_transc_reg"/>
</dbReference>
<dbReference type="RefSeq" id="WP_348789927.1">
    <property type="nucleotide sequence ID" value="NZ_CP157390.1"/>
</dbReference>
<dbReference type="AlphaFoldDB" id="A0AAU7GFK8"/>
<dbReference type="InterPro" id="IPR049445">
    <property type="entry name" value="TetR_SbtR-like_C"/>
</dbReference>
<feature type="DNA-binding region" description="H-T-H motif" evidence="4">
    <location>
        <begin position="29"/>
        <end position="48"/>
    </location>
</feature>
<dbReference type="Pfam" id="PF00440">
    <property type="entry name" value="TetR_N"/>
    <property type="match status" value="1"/>
</dbReference>
<keyword evidence="3" id="KW-0804">Transcription</keyword>
<dbReference type="PANTHER" id="PTHR30055:SF234">
    <property type="entry name" value="HTH-TYPE TRANSCRIPTIONAL REGULATOR BETI"/>
    <property type="match status" value="1"/>
</dbReference>
<dbReference type="InterPro" id="IPR001647">
    <property type="entry name" value="HTH_TetR"/>
</dbReference>
<accession>A0AAU7GFK8</accession>
<feature type="domain" description="HTH tetR-type" evidence="5">
    <location>
        <begin position="7"/>
        <end position="66"/>
    </location>
</feature>
<dbReference type="InterPro" id="IPR009057">
    <property type="entry name" value="Homeodomain-like_sf"/>
</dbReference>
<dbReference type="EMBL" id="CP157390">
    <property type="protein sequence ID" value="XBM50017.1"/>
    <property type="molecule type" value="Genomic_DNA"/>
</dbReference>
<dbReference type="PRINTS" id="PR00455">
    <property type="entry name" value="HTHTETR"/>
</dbReference>
<sequence length="198" mass="20583">MPRADAQRNLDALLNAAKEEFAANGVDAPVRAIAARAGVGTATLYRHFPLRSDLIAAVFRREIDDVTASASRLAETHAPAEALELWAQRYTAFVATKHGLGAALHSGDPAYSGLREYFESNAGPALQRLLDDAAAAGEIRPDVDAIELIGAIANLSAPPPGARSSERAGRMVALLLDGLRYGATASPGALAESTPAAS</sequence>
<evidence type="ECO:0000259" key="5">
    <source>
        <dbReference type="PROSITE" id="PS50977"/>
    </source>
</evidence>
<protein>
    <submittedName>
        <fullName evidence="6">Helix-turn-helix domain-containing protein</fullName>
    </submittedName>
</protein>
<dbReference type="Pfam" id="PF21597">
    <property type="entry name" value="TetR_C_43"/>
    <property type="match status" value="1"/>
</dbReference>
<evidence type="ECO:0000313" key="6">
    <source>
        <dbReference type="EMBL" id="XBM50017.1"/>
    </source>
</evidence>
<evidence type="ECO:0000256" key="2">
    <source>
        <dbReference type="ARBA" id="ARBA00023125"/>
    </source>
</evidence>
<dbReference type="SUPFAM" id="SSF48498">
    <property type="entry name" value="Tetracyclin repressor-like, C-terminal domain"/>
    <property type="match status" value="1"/>
</dbReference>
<organism evidence="6">
    <name type="scientific">Leifsonia sp. NPDC080035</name>
    <dbReference type="NCBI Taxonomy" id="3143936"/>
    <lineage>
        <taxon>Bacteria</taxon>
        <taxon>Bacillati</taxon>
        <taxon>Actinomycetota</taxon>
        <taxon>Actinomycetes</taxon>
        <taxon>Micrococcales</taxon>
        <taxon>Microbacteriaceae</taxon>
        <taxon>Leifsonia</taxon>
    </lineage>
</organism>
<keyword evidence="2 4" id="KW-0238">DNA-binding</keyword>
<evidence type="ECO:0000256" key="1">
    <source>
        <dbReference type="ARBA" id="ARBA00023015"/>
    </source>
</evidence>
<dbReference type="InterPro" id="IPR036271">
    <property type="entry name" value="Tet_transcr_reg_TetR-rel_C_sf"/>
</dbReference>
<gene>
    <name evidence="6" type="ORF">AAME72_09135</name>
</gene>
<dbReference type="GO" id="GO:0003700">
    <property type="term" value="F:DNA-binding transcription factor activity"/>
    <property type="evidence" value="ECO:0007669"/>
    <property type="project" value="TreeGrafter"/>
</dbReference>